<gene>
    <name evidence="1" type="ORF">GALMADRAFT_214187</name>
</gene>
<dbReference type="AlphaFoldDB" id="A0A067SL82"/>
<dbReference type="Proteomes" id="UP000027222">
    <property type="component" value="Unassembled WGS sequence"/>
</dbReference>
<dbReference type="Gene3D" id="3.90.175.10">
    <property type="entry name" value="Diphtheria Toxin, domain 1"/>
    <property type="match status" value="1"/>
</dbReference>
<organism evidence="1 2">
    <name type="scientific">Galerina marginata (strain CBS 339.88)</name>
    <dbReference type="NCBI Taxonomy" id="685588"/>
    <lineage>
        <taxon>Eukaryota</taxon>
        <taxon>Fungi</taxon>
        <taxon>Dikarya</taxon>
        <taxon>Basidiomycota</taxon>
        <taxon>Agaricomycotina</taxon>
        <taxon>Agaricomycetes</taxon>
        <taxon>Agaricomycetidae</taxon>
        <taxon>Agaricales</taxon>
        <taxon>Agaricineae</taxon>
        <taxon>Strophariaceae</taxon>
        <taxon>Galerina</taxon>
    </lineage>
</organism>
<keyword evidence="2" id="KW-1185">Reference proteome</keyword>
<name>A0A067SL82_GALM3</name>
<evidence type="ECO:0000313" key="1">
    <source>
        <dbReference type="EMBL" id="KDR70792.1"/>
    </source>
</evidence>
<protein>
    <submittedName>
        <fullName evidence="1">Uncharacterized protein</fullName>
    </submittedName>
</protein>
<dbReference type="OrthoDB" id="3059243at2759"/>
<dbReference type="HOGENOM" id="CLU_1098567_0_0_1"/>
<accession>A0A067SL82</accession>
<reference evidence="2" key="1">
    <citation type="journal article" date="2014" name="Proc. Natl. Acad. Sci. U.S.A.">
        <title>Extensive sampling of basidiomycete genomes demonstrates inadequacy of the white-rot/brown-rot paradigm for wood decay fungi.</title>
        <authorList>
            <person name="Riley R."/>
            <person name="Salamov A.A."/>
            <person name="Brown D.W."/>
            <person name="Nagy L.G."/>
            <person name="Floudas D."/>
            <person name="Held B.W."/>
            <person name="Levasseur A."/>
            <person name="Lombard V."/>
            <person name="Morin E."/>
            <person name="Otillar R."/>
            <person name="Lindquist E.A."/>
            <person name="Sun H."/>
            <person name="LaButti K.M."/>
            <person name="Schmutz J."/>
            <person name="Jabbour D."/>
            <person name="Luo H."/>
            <person name="Baker S.E."/>
            <person name="Pisabarro A.G."/>
            <person name="Walton J.D."/>
            <person name="Blanchette R.A."/>
            <person name="Henrissat B."/>
            <person name="Martin F."/>
            <person name="Cullen D."/>
            <person name="Hibbett D.S."/>
            <person name="Grigoriev I.V."/>
        </authorList>
    </citation>
    <scope>NUCLEOTIDE SEQUENCE [LARGE SCALE GENOMIC DNA]</scope>
    <source>
        <strain evidence="2">CBS 339.88</strain>
    </source>
</reference>
<proteinExistence type="predicted"/>
<evidence type="ECO:0000313" key="2">
    <source>
        <dbReference type="Proteomes" id="UP000027222"/>
    </source>
</evidence>
<sequence>MYPALYSAVSEDEAAPLDKSVHTFIAISTSDIATFDRFLTTSFKLLVNIAYGGPITEENQKRGGLFDLGNNNLDSSIYASRNVATLTRRAKKNHPSASKEIKLYHGASVEAAASIVKGGASTIRTNDKAGEFTAPGYSGFYMTDSQTAAAQYACNYLDHKGTVGVIGNFMIQNTGTNPADLGIKPPGFKSSDYDMISGPHAVAGIKDLTSNFWQYAITRPNGIKGLKALSHKDFDCSKVPKGEIPYDNDFKNV</sequence>
<dbReference type="EMBL" id="KL142395">
    <property type="protein sequence ID" value="KDR70792.1"/>
    <property type="molecule type" value="Genomic_DNA"/>
</dbReference>